<evidence type="ECO:0000256" key="2">
    <source>
        <dbReference type="ARBA" id="ARBA00022475"/>
    </source>
</evidence>
<sequence length="476" mass="48823">MSVSRSSLRLFAARVGTTALSFLALAYFARVLGSGQLGVFFLFQAALAMLVMLSDVGISTAIEKRMSAGGGPSVFWTGASVVGGVAGVLSAVVVGFRGVVSGYLGADLALLLALALLLTTAQLVLNAGLRGTLRTGETGDLMVLKLGLQWGLAAVLVWSGMDVFALVVGFLVGVTASNCWAAVKLRPSPATPTEADARSLLGYAKYNAIPSVGREVHSWMDVLVVGLLLTAADVAAYEIAWRVASVTTLLAGAIGVAIMPQTSAWDADGGSERIGRLVSAAFLPALVFVLPAVAGAVVVGEDLLRIAFGPEFTTASLVLVVLVAGKASEAIQLVVGRTLLGLDRPDLVARATALSLGLNLVLNVTLVLAFGLVGAAVATTLSFALGTALRMRYLGRFVPLSVPLADLAWCVGASLVMGGVLVALGRSVALDSAVALLGYLLSGALVYGVVLLVKPSLRETLVGYAETVLPETVFRA</sequence>
<feature type="transmembrane region" description="Helical" evidence="6">
    <location>
        <begin position="279"/>
        <end position="300"/>
    </location>
</feature>
<dbReference type="Pfam" id="PF13440">
    <property type="entry name" value="Polysacc_synt_3"/>
    <property type="match status" value="1"/>
</dbReference>
<dbReference type="PANTHER" id="PTHR30250:SF28">
    <property type="entry name" value="POLYSACCHARIDE BIOSYNTHESIS PROTEIN"/>
    <property type="match status" value="1"/>
</dbReference>
<feature type="transmembrane region" description="Helical" evidence="6">
    <location>
        <begin position="12"/>
        <end position="29"/>
    </location>
</feature>
<reference evidence="7 8" key="1">
    <citation type="submission" date="2019-12" db="EMBL/GenBank/DDBJ databases">
        <title>Halocatena pleomorpha gen. nov. sp. nov., an extremely halophilic archaeon of family Halobacteriaceae isolated from saltpan soil.</title>
        <authorList>
            <person name="Pal Y."/>
            <person name="Verma A."/>
            <person name="Krishnamurthi S."/>
            <person name="Kumar P."/>
        </authorList>
    </citation>
    <scope>NUCLEOTIDE SEQUENCE [LARGE SCALE GENOMIC DNA]</scope>
    <source>
        <strain evidence="7 8">JCM 16495</strain>
    </source>
</reference>
<evidence type="ECO:0000256" key="1">
    <source>
        <dbReference type="ARBA" id="ARBA00004651"/>
    </source>
</evidence>
<dbReference type="InterPro" id="IPR050833">
    <property type="entry name" value="Poly_Biosynth_Transport"/>
</dbReference>
<keyword evidence="4 6" id="KW-1133">Transmembrane helix</keyword>
<feature type="transmembrane region" description="Helical" evidence="6">
    <location>
        <begin position="397"/>
        <end position="421"/>
    </location>
</feature>
<keyword evidence="8" id="KW-1185">Reference proteome</keyword>
<comment type="caution">
    <text evidence="7">The sequence shown here is derived from an EMBL/GenBank/DDBJ whole genome shotgun (WGS) entry which is preliminary data.</text>
</comment>
<feature type="transmembrane region" description="Helical" evidence="6">
    <location>
        <begin position="108"/>
        <end position="129"/>
    </location>
</feature>
<evidence type="ECO:0000256" key="6">
    <source>
        <dbReference type="SAM" id="Phobius"/>
    </source>
</evidence>
<dbReference type="AlphaFoldDB" id="A0A6B0GJR9"/>
<dbReference type="OrthoDB" id="112053at2157"/>
<keyword evidence="3 6" id="KW-0812">Transmembrane</keyword>
<feature type="transmembrane region" description="Helical" evidence="6">
    <location>
        <begin position="360"/>
        <end position="385"/>
    </location>
</feature>
<dbReference type="GO" id="GO:0005886">
    <property type="term" value="C:plasma membrane"/>
    <property type="evidence" value="ECO:0007669"/>
    <property type="project" value="UniProtKB-SubCell"/>
</dbReference>
<feature type="transmembrane region" description="Helical" evidence="6">
    <location>
        <begin position="239"/>
        <end position="259"/>
    </location>
</feature>
<evidence type="ECO:0000256" key="3">
    <source>
        <dbReference type="ARBA" id="ARBA00022692"/>
    </source>
</evidence>
<dbReference type="EMBL" id="WSZK01000001">
    <property type="protein sequence ID" value="MWG33053.1"/>
    <property type="molecule type" value="Genomic_DNA"/>
</dbReference>
<evidence type="ECO:0000313" key="7">
    <source>
        <dbReference type="EMBL" id="MWG33053.1"/>
    </source>
</evidence>
<proteinExistence type="predicted"/>
<gene>
    <name evidence="7" type="ORF">GQS65_00865</name>
</gene>
<dbReference type="Proteomes" id="UP000451471">
    <property type="component" value="Unassembled WGS sequence"/>
</dbReference>
<evidence type="ECO:0000313" key="8">
    <source>
        <dbReference type="Proteomes" id="UP000451471"/>
    </source>
</evidence>
<protein>
    <submittedName>
        <fullName evidence="7">Oligosaccharide flippase family protein</fullName>
    </submittedName>
</protein>
<feature type="transmembrane region" description="Helical" evidence="6">
    <location>
        <begin position="41"/>
        <end position="62"/>
    </location>
</feature>
<keyword evidence="2" id="KW-1003">Cell membrane</keyword>
<feature type="transmembrane region" description="Helical" evidence="6">
    <location>
        <begin position="312"/>
        <end position="340"/>
    </location>
</feature>
<evidence type="ECO:0000256" key="4">
    <source>
        <dbReference type="ARBA" id="ARBA00022989"/>
    </source>
</evidence>
<evidence type="ECO:0000256" key="5">
    <source>
        <dbReference type="ARBA" id="ARBA00023136"/>
    </source>
</evidence>
<accession>A0A6B0GJR9</accession>
<name>A0A6B0GJR9_9EURY</name>
<dbReference type="PANTHER" id="PTHR30250">
    <property type="entry name" value="PST FAMILY PREDICTED COLANIC ACID TRANSPORTER"/>
    <property type="match status" value="1"/>
</dbReference>
<keyword evidence="5 6" id="KW-0472">Membrane</keyword>
<feature type="transmembrane region" description="Helical" evidence="6">
    <location>
        <begin position="433"/>
        <end position="453"/>
    </location>
</feature>
<dbReference type="RefSeq" id="WP_158202773.1">
    <property type="nucleotide sequence ID" value="NZ_WSZK01000001.1"/>
</dbReference>
<feature type="transmembrane region" description="Helical" evidence="6">
    <location>
        <begin position="74"/>
        <end position="96"/>
    </location>
</feature>
<comment type="subcellular location">
    <subcellularLocation>
        <location evidence="1">Cell membrane</location>
        <topology evidence="1">Multi-pass membrane protein</topology>
    </subcellularLocation>
</comment>
<organism evidence="7 8">
    <name type="scientific">Halomarina oriensis</name>
    <dbReference type="NCBI Taxonomy" id="671145"/>
    <lineage>
        <taxon>Archaea</taxon>
        <taxon>Methanobacteriati</taxon>
        <taxon>Methanobacteriota</taxon>
        <taxon>Stenosarchaea group</taxon>
        <taxon>Halobacteria</taxon>
        <taxon>Halobacteriales</taxon>
        <taxon>Natronomonadaceae</taxon>
        <taxon>Halomarina</taxon>
    </lineage>
</organism>